<dbReference type="SUPFAM" id="SSF49417">
    <property type="entry name" value="p53-like transcription factors"/>
    <property type="match status" value="1"/>
</dbReference>
<proteinExistence type="predicted"/>
<dbReference type="GO" id="GO:0000978">
    <property type="term" value="F:RNA polymerase II cis-regulatory region sequence-specific DNA binding"/>
    <property type="evidence" value="ECO:0007669"/>
    <property type="project" value="TreeGrafter"/>
</dbReference>
<keyword evidence="6" id="KW-0539">Nucleus</keyword>
<dbReference type="PANTHER" id="PTHR11447:SF21">
    <property type="entry name" value="TUMOR PROTEIN P73"/>
    <property type="match status" value="1"/>
</dbReference>
<keyword evidence="10" id="KW-1185">Reference proteome</keyword>
<evidence type="ECO:0000313" key="10">
    <source>
        <dbReference type="Proteomes" id="UP000092124"/>
    </source>
</evidence>
<evidence type="ECO:0000256" key="1">
    <source>
        <dbReference type="ARBA" id="ARBA00004123"/>
    </source>
</evidence>
<name>A0A1A6HFA9_NEOLE</name>
<evidence type="ECO:0000256" key="5">
    <source>
        <dbReference type="ARBA" id="ARBA00023163"/>
    </source>
</evidence>
<dbReference type="GO" id="GO:0005634">
    <property type="term" value="C:nucleus"/>
    <property type="evidence" value="ECO:0007669"/>
    <property type="project" value="UniProtKB-SubCell"/>
</dbReference>
<evidence type="ECO:0000313" key="9">
    <source>
        <dbReference type="EMBL" id="OBS76630.1"/>
    </source>
</evidence>
<comment type="subcellular location">
    <subcellularLocation>
        <location evidence="1">Nucleus</location>
    </subcellularLocation>
</comment>
<keyword evidence="5" id="KW-0804">Transcription</keyword>
<reference evidence="9 10" key="1">
    <citation type="submission" date="2016-06" db="EMBL/GenBank/DDBJ databases">
        <title>The Draft Genome Sequence and Annotation of the Desert Woodrat Neotoma lepida.</title>
        <authorList>
            <person name="Campbell M."/>
            <person name="Oakeson K.F."/>
            <person name="Yandell M."/>
            <person name="Halpert J.R."/>
            <person name="Dearing D."/>
        </authorList>
    </citation>
    <scope>NUCLEOTIDE SEQUENCE [LARGE SCALE GENOMIC DNA]</scope>
    <source>
        <strain evidence="9">417</strain>
        <tissue evidence="9">Liver</tissue>
    </source>
</reference>
<sequence length="130" mass="13472">MDQMGSRAAPASPYTPEHAASAPTHSPYAQPSSTFDTMSPAPVIPSNTDYPGPHHFEVTFQQSSTAKSATWTPCHTGGGGGTNIDNEIFGTLAIWEQTPKGFSQCLGKGLAAAALSSGGPTVWVLPRLAT</sequence>
<dbReference type="AlphaFoldDB" id="A0A1A6HFA9"/>
<evidence type="ECO:0000256" key="7">
    <source>
        <dbReference type="PIRSR" id="PIRSR602117-2"/>
    </source>
</evidence>
<gene>
    <name evidence="9" type="ORF">A6R68_16912</name>
</gene>
<dbReference type="InterPro" id="IPR008967">
    <property type="entry name" value="p53-like_TF_DNA-bd_sf"/>
</dbReference>
<dbReference type="GO" id="GO:0006915">
    <property type="term" value="P:apoptotic process"/>
    <property type="evidence" value="ECO:0007669"/>
    <property type="project" value="InterPro"/>
</dbReference>
<organism evidence="9 10">
    <name type="scientific">Neotoma lepida</name>
    <name type="common">Desert woodrat</name>
    <dbReference type="NCBI Taxonomy" id="56216"/>
    <lineage>
        <taxon>Eukaryota</taxon>
        <taxon>Metazoa</taxon>
        <taxon>Chordata</taxon>
        <taxon>Craniata</taxon>
        <taxon>Vertebrata</taxon>
        <taxon>Euteleostomi</taxon>
        <taxon>Mammalia</taxon>
        <taxon>Eutheria</taxon>
        <taxon>Euarchontoglires</taxon>
        <taxon>Glires</taxon>
        <taxon>Rodentia</taxon>
        <taxon>Myomorpha</taxon>
        <taxon>Muroidea</taxon>
        <taxon>Cricetidae</taxon>
        <taxon>Neotominae</taxon>
        <taxon>Neotoma</taxon>
    </lineage>
</organism>
<dbReference type="STRING" id="56216.A0A1A6HFA9"/>
<dbReference type="OrthoDB" id="5915660at2759"/>
<evidence type="ECO:0000256" key="6">
    <source>
        <dbReference type="ARBA" id="ARBA00023242"/>
    </source>
</evidence>
<keyword evidence="2" id="KW-1017">Isopeptide bond</keyword>
<dbReference type="Proteomes" id="UP000092124">
    <property type="component" value="Unassembled WGS sequence"/>
</dbReference>
<keyword evidence="3" id="KW-0832">Ubl conjugation</keyword>
<evidence type="ECO:0000256" key="2">
    <source>
        <dbReference type="ARBA" id="ARBA00022499"/>
    </source>
</evidence>
<evidence type="ECO:0000256" key="4">
    <source>
        <dbReference type="ARBA" id="ARBA00023015"/>
    </source>
</evidence>
<dbReference type="InterPro" id="IPR012346">
    <property type="entry name" value="p53/RUNT-type_TF_DNA-bd_sf"/>
</dbReference>
<feature type="region of interest" description="Disordered" evidence="8">
    <location>
        <begin position="62"/>
        <end position="81"/>
    </location>
</feature>
<comment type="caution">
    <text evidence="9">The sequence shown here is derived from an EMBL/GenBank/DDBJ whole genome shotgun (WGS) entry which is preliminary data.</text>
</comment>
<keyword evidence="4" id="KW-0805">Transcription regulation</keyword>
<dbReference type="InterPro" id="IPR002117">
    <property type="entry name" value="p53_tumour_suppressor"/>
</dbReference>
<protein>
    <submittedName>
        <fullName evidence="9">Uncharacterized protein</fullName>
    </submittedName>
</protein>
<dbReference type="GO" id="GO:0000981">
    <property type="term" value="F:DNA-binding transcription factor activity, RNA polymerase II-specific"/>
    <property type="evidence" value="ECO:0007669"/>
    <property type="project" value="TreeGrafter"/>
</dbReference>
<feature type="region of interest" description="Disordered" evidence="8">
    <location>
        <begin position="1"/>
        <end position="56"/>
    </location>
</feature>
<evidence type="ECO:0000256" key="8">
    <source>
        <dbReference type="SAM" id="MobiDB-lite"/>
    </source>
</evidence>
<feature type="site" description="Interaction with DNA" evidence="7">
    <location>
        <position position="67"/>
    </location>
</feature>
<accession>A0A1A6HFA9</accession>
<evidence type="ECO:0000256" key="3">
    <source>
        <dbReference type="ARBA" id="ARBA00022843"/>
    </source>
</evidence>
<feature type="compositionally biased region" description="Polar residues" evidence="8">
    <location>
        <begin position="62"/>
        <end position="73"/>
    </location>
</feature>
<dbReference type="PANTHER" id="PTHR11447">
    <property type="entry name" value="CELLULAR TUMOR ANTIGEN P53"/>
    <property type="match status" value="1"/>
</dbReference>
<dbReference type="Gene3D" id="2.60.40.720">
    <property type="match status" value="1"/>
</dbReference>
<feature type="compositionally biased region" description="Polar residues" evidence="8">
    <location>
        <begin position="23"/>
        <end position="37"/>
    </location>
</feature>
<dbReference type="EMBL" id="LZPO01034883">
    <property type="protein sequence ID" value="OBS76630.1"/>
    <property type="molecule type" value="Genomic_DNA"/>
</dbReference>